<comment type="caution">
    <text evidence="1">The sequence shown here is derived from an EMBL/GenBank/DDBJ whole genome shotgun (WGS) entry which is preliminary data.</text>
</comment>
<organism evidence="1">
    <name type="scientific">marine sediment metagenome</name>
    <dbReference type="NCBI Taxonomy" id="412755"/>
    <lineage>
        <taxon>unclassified sequences</taxon>
        <taxon>metagenomes</taxon>
        <taxon>ecological metagenomes</taxon>
    </lineage>
</organism>
<dbReference type="InterPro" id="IPR036291">
    <property type="entry name" value="NAD(P)-bd_dom_sf"/>
</dbReference>
<dbReference type="Pfam" id="PF13561">
    <property type="entry name" value="adh_short_C2"/>
    <property type="match status" value="1"/>
</dbReference>
<accession>A0A0F9M297</accession>
<dbReference type="InterPro" id="IPR002347">
    <property type="entry name" value="SDR_fam"/>
</dbReference>
<dbReference type="SUPFAM" id="SSF51735">
    <property type="entry name" value="NAD(P)-binding Rossmann-fold domains"/>
    <property type="match status" value="1"/>
</dbReference>
<dbReference type="EMBL" id="LAZR01005455">
    <property type="protein sequence ID" value="KKM99813.1"/>
    <property type="molecule type" value="Genomic_DNA"/>
</dbReference>
<gene>
    <name evidence="1" type="ORF">LCGC14_1144080</name>
</gene>
<dbReference type="AlphaFoldDB" id="A0A0F9M297"/>
<sequence length="76" mass="8670">MLNVLIQNNVSILKFVIDVIDIMINAPFLLKIILTLDRLWNPEELTNLVVFLTSDKANYITRTVIQVDGGFTKSSY</sequence>
<proteinExistence type="predicted"/>
<dbReference type="Gene3D" id="3.40.50.720">
    <property type="entry name" value="NAD(P)-binding Rossmann-like Domain"/>
    <property type="match status" value="1"/>
</dbReference>
<reference evidence="1" key="1">
    <citation type="journal article" date="2015" name="Nature">
        <title>Complex archaea that bridge the gap between prokaryotes and eukaryotes.</title>
        <authorList>
            <person name="Spang A."/>
            <person name="Saw J.H."/>
            <person name="Jorgensen S.L."/>
            <person name="Zaremba-Niedzwiedzka K."/>
            <person name="Martijn J."/>
            <person name="Lind A.E."/>
            <person name="van Eijk R."/>
            <person name="Schleper C."/>
            <person name="Guy L."/>
            <person name="Ettema T.J."/>
        </authorList>
    </citation>
    <scope>NUCLEOTIDE SEQUENCE</scope>
</reference>
<evidence type="ECO:0000313" key="1">
    <source>
        <dbReference type="EMBL" id="KKM99813.1"/>
    </source>
</evidence>
<name>A0A0F9M297_9ZZZZ</name>
<evidence type="ECO:0008006" key="2">
    <source>
        <dbReference type="Google" id="ProtNLM"/>
    </source>
</evidence>
<protein>
    <recommendedName>
        <fullName evidence="2">SDR family oxidoreductase</fullName>
    </recommendedName>
</protein>